<protein>
    <submittedName>
        <fullName evidence="1">Uncharacterized protein</fullName>
    </submittedName>
</protein>
<accession>A0A0A9CIJ1</accession>
<name>A0A0A9CIJ1_ARUDO</name>
<dbReference type="EMBL" id="GBRH01222494">
    <property type="protein sequence ID" value="JAD75401.1"/>
    <property type="molecule type" value="Transcribed_RNA"/>
</dbReference>
<reference evidence="1" key="1">
    <citation type="submission" date="2014-09" db="EMBL/GenBank/DDBJ databases">
        <authorList>
            <person name="Magalhaes I.L.F."/>
            <person name="Oliveira U."/>
            <person name="Santos F.R."/>
            <person name="Vidigal T.H.D.A."/>
            <person name="Brescovit A.D."/>
            <person name="Santos A.J."/>
        </authorList>
    </citation>
    <scope>NUCLEOTIDE SEQUENCE</scope>
    <source>
        <tissue evidence="1">Shoot tissue taken approximately 20 cm above the soil surface</tissue>
    </source>
</reference>
<reference evidence="1" key="2">
    <citation type="journal article" date="2015" name="Data Brief">
        <title>Shoot transcriptome of the giant reed, Arundo donax.</title>
        <authorList>
            <person name="Barrero R.A."/>
            <person name="Guerrero F.D."/>
            <person name="Moolhuijzen P."/>
            <person name="Goolsby J.A."/>
            <person name="Tidwell J."/>
            <person name="Bellgard S.E."/>
            <person name="Bellgard M.I."/>
        </authorList>
    </citation>
    <scope>NUCLEOTIDE SEQUENCE</scope>
    <source>
        <tissue evidence="1">Shoot tissue taken approximately 20 cm above the soil surface</tissue>
    </source>
</reference>
<sequence>MDPSPSPHSSISSLISHTNSDLDDSDVFFFGFPHHLSKGRNARLADDEEQVKQVCSALGSRFGPGAQRAW</sequence>
<evidence type="ECO:0000313" key="1">
    <source>
        <dbReference type="EMBL" id="JAD75401.1"/>
    </source>
</evidence>
<dbReference type="AlphaFoldDB" id="A0A0A9CIJ1"/>
<organism evidence="1">
    <name type="scientific">Arundo donax</name>
    <name type="common">Giant reed</name>
    <name type="synonym">Donax arundinaceus</name>
    <dbReference type="NCBI Taxonomy" id="35708"/>
    <lineage>
        <taxon>Eukaryota</taxon>
        <taxon>Viridiplantae</taxon>
        <taxon>Streptophyta</taxon>
        <taxon>Embryophyta</taxon>
        <taxon>Tracheophyta</taxon>
        <taxon>Spermatophyta</taxon>
        <taxon>Magnoliopsida</taxon>
        <taxon>Liliopsida</taxon>
        <taxon>Poales</taxon>
        <taxon>Poaceae</taxon>
        <taxon>PACMAD clade</taxon>
        <taxon>Arundinoideae</taxon>
        <taxon>Arundineae</taxon>
        <taxon>Arundo</taxon>
    </lineage>
</organism>
<proteinExistence type="predicted"/>